<feature type="transmembrane region" description="Helical" evidence="1">
    <location>
        <begin position="434"/>
        <end position="458"/>
    </location>
</feature>
<evidence type="ECO:0000313" key="3">
    <source>
        <dbReference type="Proteomes" id="UP000267614"/>
    </source>
</evidence>
<dbReference type="NCBIfam" id="TIGR00791">
    <property type="entry name" value="gntP"/>
    <property type="match status" value="1"/>
</dbReference>
<dbReference type="PIRSF" id="PIRSF002746">
    <property type="entry name" value="Gluconate_transporter"/>
    <property type="match status" value="1"/>
</dbReference>
<keyword evidence="1" id="KW-0812">Transmembrane</keyword>
<organism evidence="2 3">
    <name type="scientific">Aeromonas veronii</name>
    <dbReference type="NCBI Taxonomy" id="654"/>
    <lineage>
        <taxon>Bacteria</taxon>
        <taxon>Pseudomonadati</taxon>
        <taxon>Pseudomonadota</taxon>
        <taxon>Gammaproteobacteria</taxon>
        <taxon>Aeromonadales</taxon>
        <taxon>Aeromonadaceae</taxon>
        <taxon>Aeromonas</taxon>
    </lineage>
</organism>
<dbReference type="AlphaFoldDB" id="A0AAN1QB03"/>
<name>A0AAN1QB03_AERVE</name>
<dbReference type="PANTHER" id="PTHR30354">
    <property type="entry name" value="GNT FAMILY GLUCONATE TRANSPORTER"/>
    <property type="match status" value="1"/>
</dbReference>
<accession>A0AAN1QB03</accession>
<dbReference type="Proteomes" id="UP000267614">
    <property type="component" value="Chromosome"/>
</dbReference>
<dbReference type="InterPro" id="IPR003474">
    <property type="entry name" value="Glcn_transporter"/>
</dbReference>
<keyword evidence="1" id="KW-0472">Membrane</keyword>
<dbReference type="PANTHER" id="PTHR30354:SF8">
    <property type="entry name" value="LOW-AFFINITY GLUCONATE TRANSPORTER"/>
    <property type="match status" value="1"/>
</dbReference>
<feature type="transmembrane region" description="Helical" evidence="1">
    <location>
        <begin position="145"/>
        <end position="163"/>
    </location>
</feature>
<dbReference type="Pfam" id="PF02447">
    <property type="entry name" value="GntP_permease"/>
    <property type="match status" value="1"/>
</dbReference>
<feature type="transmembrane region" description="Helical" evidence="1">
    <location>
        <begin position="396"/>
        <end position="414"/>
    </location>
</feature>
<protein>
    <submittedName>
        <fullName evidence="2">Gluconate transporter</fullName>
    </submittedName>
</protein>
<evidence type="ECO:0000256" key="1">
    <source>
        <dbReference type="SAM" id="Phobius"/>
    </source>
</evidence>
<feature type="transmembrane region" description="Helical" evidence="1">
    <location>
        <begin position="296"/>
        <end position="317"/>
    </location>
</feature>
<proteinExistence type="predicted"/>
<dbReference type="RefSeq" id="WP_123172159.1">
    <property type="nucleotide sequence ID" value="NZ_CP033604.1"/>
</dbReference>
<keyword evidence="1" id="KW-1133">Transmembrane helix</keyword>
<feature type="transmembrane region" description="Helical" evidence="1">
    <location>
        <begin position="263"/>
        <end position="284"/>
    </location>
</feature>
<feature type="transmembrane region" description="Helical" evidence="1">
    <location>
        <begin position="175"/>
        <end position="197"/>
    </location>
</feature>
<sequence>MSDLSLIMTAAGSIVLLLFLVMKARLHAVVALILVSMVAGLAAGMNPADIANTIQKGMGGTLGFVAVVVALGAMFGKVMEVTGALDRVAHTLLGKFGVKRANWAMALTGFVCALPLFFDVAVVLLIGVAFAIVRRGGGSVVKIGIALLAGIATCQAFLIPAPGPILVASQLGADFGYMILFGLIAAVPALILAGPLFGDFISKIVDVPLPADAQNSVHDDSKSLPSFGLAMSLIGLPLLLIGLKTIVGRFVEAGSTLHNWLEFIGHPFTAIMVACLAAFYLLGIRRGMSRDEVMSVCNSAIQPAGVIILVTGAGGVFKQVLVDSGVGAALGNMLADSGVGAALGNMLADSGLPIVALAFILAAAVRVIQGSATVAMLTACGLVLPMLEPLGLNGAQLAAVTIAIGGGAIVLSHVNDSGFWLANRYLGLTEKQTLQTWTVMETIIGTTGGVMAMIIYSFL</sequence>
<feature type="transmembrane region" description="Helical" evidence="1">
    <location>
        <begin position="5"/>
        <end position="22"/>
    </location>
</feature>
<feature type="transmembrane region" description="Helical" evidence="1">
    <location>
        <begin position="28"/>
        <end position="45"/>
    </location>
</feature>
<dbReference type="EMBL" id="CP033604">
    <property type="protein sequence ID" value="AYV35550.1"/>
    <property type="molecule type" value="Genomic_DNA"/>
</dbReference>
<evidence type="ECO:0000313" key="2">
    <source>
        <dbReference type="EMBL" id="AYV35550.1"/>
    </source>
</evidence>
<feature type="transmembrane region" description="Helical" evidence="1">
    <location>
        <begin position="103"/>
        <end position="133"/>
    </location>
</feature>
<dbReference type="GO" id="GO:0005886">
    <property type="term" value="C:plasma membrane"/>
    <property type="evidence" value="ECO:0007669"/>
    <property type="project" value="TreeGrafter"/>
</dbReference>
<feature type="transmembrane region" description="Helical" evidence="1">
    <location>
        <begin position="354"/>
        <end position="384"/>
    </location>
</feature>
<feature type="transmembrane region" description="Helical" evidence="1">
    <location>
        <begin position="57"/>
        <end position="76"/>
    </location>
</feature>
<gene>
    <name evidence="2" type="ORF">EFI48_01065</name>
</gene>
<dbReference type="GO" id="GO:0015128">
    <property type="term" value="F:gluconate transmembrane transporter activity"/>
    <property type="evidence" value="ECO:0007669"/>
    <property type="project" value="InterPro"/>
</dbReference>
<feature type="transmembrane region" description="Helical" evidence="1">
    <location>
        <begin position="224"/>
        <end position="243"/>
    </location>
</feature>
<reference evidence="2 3" key="1">
    <citation type="submission" date="2018-11" db="EMBL/GenBank/DDBJ databases">
        <title>Complete genome sequence of multidrug-resistant Aeromonas veronii strain MS-18-37.</title>
        <authorList>
            <person name="Abdelhamed H."/>
            <person name="Lawrence M."/>
            <person name="Waldbieser G."/>
        </authorList>
    </citation>
    <scope>NUCLEOTIDE SEQUENCE [LARGE SCALE GENOMIC DNA]</scope>
    <source>
        <strain evidence="2 3">MS-18-37</strain>
    </source>
</reference>